<name>A0A0C3D720_OIDMZ</name>
<feature type="transmembrane region" description="Helical" evidence="5">
    <location>
        <begin position="158"/>
        <end position="180"/>
    </location>
</feature>
<proteinExistence type="predicted"/>
<evidence type="ECO:0000256" key="3">
    <source>
        <dbReference type="ARBA" id="ARBA00022989"/>
    </source>
</evidence>
<organism evidence="6 7">
    <name type="scientific">Oidiodendron maius (strain Zn)</name>
    <dbReference type="NCBI Taxonomy" id="913774"/>
    <lineage>
        <taxon>Eukaryota</taxon>
        <taxon>Fungi</taxon>
        <taxon>Dikarya</taxon>
        <taxon>Ascomycota</taxon>
        <taxon>Pezizomycotina</taxon>
        <taxon>Leotiomycetes</taxon>
        <taxon>Leotiomycetes incertae sedis</taxon>
        <taxon>Myxotrichaceae</taxon>
        <taxon>Oidiodendron</taxon>
    </lineage>
</organism>
<evidence type="ECO:0008006" key="8">
    <source>
        <dbReference type="Google" id="ProtNLM"/>
    </source>
</evidence>
<reference evidence="6 7" key="1">
    <citation type="submission" date="2014-04" db="EMBL/GenBank/DDBJ databases">
        <authorList>
            <consortium name="DOE Joint Genome Institute"/>
            <person name="Kuo A."/>
            <person name="Martino E."/>
            <person name="Perotto S."/>
            <person name="Kohler A."/>
            <person name="Nagy L.G."/>
            <person name="Floudas D."/>
            <person name="Copeland A."/>
            <person name="Barry K.W."/>
            <person name="Cichocki N."/>
            <person name="Veneault-Fourrey C."/>
            <person name="LaButti K."/>
            <person name="Lindquist E.A."/>
            <person name="Lipzen A."/>
            <person name="Lundell T."/>
            <person name="Morin E."/>
            <person name="Murat C."/>
            <person name="Sun H."/>
            <person name="Tunlid A."/>
            <person name="Henrissat B."/>
            <person name="Grigoriev I.V."/>
            <person name="Hibbett D.S."/>
            <person name="Martin F."/>
            <person name="Nordberg H.P."/>
            <person name="Cantor M.N."/>
            <person name="Hua S.X."/>
        </authorList>
    </citation>
    <scope>NUCLEOTIDE SEQUENCE [LARGE SCALE GENOMIC DNA]</scope>
    <source>
        <strain evidence="6 7">Zn</strain>
    </source>
</reference>
<dbReference type="OrthoDB" id="3358017at2759"/>
<feature type="transmembrane region" description="Helical" evidence="5">
    <location>
        <begin position="201"/>
        <end position="219"/>
    </location>
</feature>
<dbReference type="HOGENOM" id="CLU_033465_3_1_1"/>
<dbReference type="Pfam" id="PF04479">
    <property type="entry name" value="RTA1"/>
    <property type="match status" value="1"/>
</dbReference>
<evidence type="ECO:0000313" key="6">
    <source>
        <dbReference type="EMBL" id="KIM97692.1"/>
    </source>
</evidence>
<feature type="transmembrane region" description="Helical" evidence="5">
    <location>
        <begin position="45"/>
        <end position="68"/>
    </location>
</feature>
<dbReference type="Proteomes" id="UP000054321">
    <property type="component" value="Unassembled WGS sequence"/>
</dbReference>
<dbReference type="PANTHER" id="PTHR31465">
    <property type="entry name" value="PROTEIN RTA1-RELATED"/>
    <property type="match status" value="1"/>
</dbReference>
<dbReference type="GO" id="GO:0016020">
    <property type="term" value="C:membrane"/>
    <property type="evidence" value="ECO:0007669"/>
    <property type="project" value="UniProtKB-SubCell"/>
</dbReference>
<feature type="transmembrane region" description="Helical" evidence="5">
    <location>
        <begin position="239"/>
        <end position="257"/>
    </location>
</feature>
<dbReference type="FunCoup" id="A0A0C3D720">
    <property type="interactions" value="38"/>
</dbReference>
<sequence length="282" mass="30908">MGGFRTGGPFEFYRYTPSVPAACVFIGLFTVSSVLHTYQIARSRAWVMIPFLLGAYCESIGYIGRILSSSEAPNFTIGPYLLMNMLTLLAPALFAATIYMCLGRIVCTIGGEKYSLVRPSRLTGIFVTGDITGLVVQGAGAGYMAAGTLGDYYTGSKVVIAGLALLVASFGLFVIIALHFDIRMRHAPTAKAMSTALNWRQYLMVLYGGSILIFIRSVFRLVEYAQGNAGWLIRHEWTFYVFDAMLMFAVMVLFNVFHPIAIKAAVDGATVRQKTAFWLSSL</sequence>
<feature type="transmembrane region" description="Helical" evidence="5">
    <location>
        <begin position="122"/>
        <end position="146"/>
    </location>
</feature>
<keyword evidence="4 5" id="KW-0472">Membrane</keyword>
<keyword evidence="3 5" id="KW-1133">Transmembrane helix</keyword>
<reference evidence="7" key="2">
    <citation type="submission" date="2015-01" db="EMBL/GenBank/DDBJ databases">
        <title>Evolutionary Origins and Diversification of the Mycorrhizal Mutualists.</title>
        <authorList>
            <consortium name="DOE Joint Genome Institute"/>
            <consortium name="Mycorrhizal Genomics Consortium"/>
            <person name="Kohler A."/>
            <person name="Kuo A."/>
            <person name="Nagy L.G."/>
            <person name="Floudas D."/>
            <person name="Copeland A."/>
            <person name="Barry K.W."/>
            <person name="Cichocki N."/>
            <person name="Veneault-Fourrey C."/>
            <person name="LaButti K."/>
            <person name="Lindquist E.A."/>
            <person name="Lipzen A."/>
            <person name="Lundell T."/>
            <person name="Morin E."/>
            <person name="Murat C."/>
            <person name="Riley R."/>
            <person name="Ohm R."/>
            <person name="Sun H."/>
            <person name="Tunlid A."/>
            <person name="Henrissat B."/>
            <person name="Grigoriev I.V."/>
            <person name="Hibbett D.S."/>
            <person name="Martin F."/>
        </authorList>
    </citation>
    <scope>NUCLEOTIDE SEQUENCE [LARGE SCALE GENOMIC DNA]</scope>
    <source>
        <strain evidence="7">Zn</strain>
    </source>
</reference>
<feature type="transmembrane region" description="Helical" evidence="5">
    <location>
        <begin position="80"/>
        <end position="102"/>
    </location>
</feature>
<evidence type="ECO:0000256" key="1">
    <source>
        <dbReference type="ARBA" id="ARBA00004141"/>
    </source>
</evidence>
<evidence type="ECO:0000313" key="7">
    <source>
        <dbReference type="Proteomes" id="UP000054321"/>
    </source>
</evidence>
<evidence type="ECO:0000256" key="5">
    <source>
        <dbReference type="SAM" id="Phobius"/>
    </source>
</evidence>
<evidence type="ECO:0000256" key="2">
    <source>
        <dbReference type="ARBA" id="ARBA00022692"/>
    </source>
</evidence>
<gene>
    <name evidence="6" type="ORF">OIDMADRAFT_129749</name>
</gene>
<dbReference type="STRING" id="913774.A0A0C3D720"/>
<dbReference type="InParanoid" id="A0A0C3D720"/>
<dbReference type="AlphaFoldDB" id="A0A0C3D720"/>
<dbReference type="EMBL" id="KN832881">
    <property type="protein sequence ID" value="KIM97692.1"/>
    <property type="molecule type" value="Genomic_DNA"/>
</dbReference>
<evidence type="ECO:0000256" key="4">
    <source>
        <dbReference type="ARBA" id="ARBA00023136"/>
    </source>
</evidence>
<accession>A0A0C3D720</accession>
<keyword evidence="7" id="KW-1185">Reference proteome</keyword>
<feature type="transmembrane region" description="Helical" evidence="5">
    <location>
        <begin position="19"/>
        <end position="38"/>
    </location>
</feature>
<comment type="subcellular location">
    <subcellularLocation>
        <location evidence="1">Membrane</location>
        <topology evidence="1">Multi-pass membrane protein</topology>
    </subcellularLocation>
</comment>
<protein>
    <recommendedName>
        <fullName evidence="8">RTA1 like protein</fullName>
    </recommendedName>
</protein>
<dbReference type="PANTHER" id="PTHR31465:SF1">
    <property type="entry name" value="PROTEIN RTA1-RELATED"/>
    <property type="match status" value="1"/>
</dbReference>
<keyword evidence="2 5" id="KW-0812">Transmembrane</keyword>
<dbReference type="InterPro" id="IPR007568">
    <property type="entry name" value="RTA1"/>
</dbReference>